<proteinExistence type="predicted"/>
<dbReference type="UniPathway" id="UPA00286"/>
<organism evidence="9 10">
    <name type="scientific">Tenacibaculum todarodis</name>
    <dbReference type="NCBI Taxonomy" id="1850252"/>
    <lineage>
        <taxon>Bacteria</taxon>
        <taxon>Pseudomonadati</taxon>
        <taxon>Bacteroidota</taxon>
        <taxon>Flavobacteriia</taxon>
        <taxon>Flavobacteriales</taxon>
        <taxon>Flavobacteriaceae</taxon>
        <taxon>Tenacibaculum</taxon>
    </lineage>
</organism>
<evidence type="ECO:0000313" key="9">
    <source>
        <dbReference type="EMBL" id="APG66199.1"/>
    </source>
</evidence>
<evidence type="ECO:0000256" key="4">
    <source>
        <dbReference type="ARBA" id="ARBA00022729"/>
    </source>
</evidence>
<keyword evidence="5" id="KW-0574">Periplasm</keyword>
<gene>
    <name evidence="9" type="ORF">LPB136_12810</name>
</gene>
<evidence type="ECO:0000256" key="6">
    <source>
        <dbReference type="ARBA" id="ARBA00022841"/>
    </source>
</evidence>
<sequence length="522" mass="59129">MSEKKINITPEELASLEVGKTIINPVLSKILFYVFIAVITLVPIIQNIFSDGSTFSVKTEKNSSLFNLNEELITSFKDLEKDIEEKSLLQQYFLPRVQTLLTSVFKVGNEKVWIDNDKLYFYDSNKYVFSSGFLDEQKIKQRVENEGVSASPIAAIVDFSNQLKKQGIELVLMPVPSKMSINNTKGKLINNTSFSAFINKIKKENIVVLDLYNKLSVEDKYLNLDTHWTPKTMHKANFLLAKILDSLKVEKGNAEFVIHHTAVSNYGDIANMLKVKKIGRLFDKQTVGIKQVLENNYPLKPNKNSDVLLLGDSFSNIYSINNMEWGISAGLFENLSLSLNKTIDKITLNNNGAFATRQELANKLNRGENRLAGKKVIIWQFAERELSLGNWKLIPLKYNPNFETSFLMLKQEDEIIVNAVVEDVAKIPMVGSVPYKDHIVSVHLKEVVSSLNNKKLGDAVVYLESMKNNVWTPAASLNVGTKITLKLSNWQRKINKFGSLNRSELDDEILSLEEPLWGELIK</sequence>
<keyword evidence="10" id="KW-1185">Reference proteome</keyword>
<evidence type="ECO:0000256" key="3">
    <source>
        <dbReference type="ARBA" id="ARBA00022679"/>
    </source>
</evidence>
<keyword evidence="7" id="KW-1133">Transmembrane helix</keyword>
<dbReference type="EMBL" id="CP018155">
    <property type="protein sequence ID" value="APG66199.1"/>
    <property type="molecule type" value="Genomic_DNA"/>
</dbReference>
<evidence type="ECO:0000256" key="5">
    <source>
        <dbReference type="ARBA" id="ARBA00022764"/>
    </source>
</evidence>
<dbReference type="RefSeq" id="WP_072556722.1">
    <property type="nucleotide sequence ID" value="NZ_CP018155.1"/>
</dbReference>
<dbReference type="GO" id="GO:0042597">
    <property type="term" value="C:periplasmic space"/>
    <property type="evidence" value="ECO:0007669"/>
    <property type="project" value="UniProtKB-SubCell"/>
</dbReference>
<evidence type="ECO:0000259" key="8">
    <source>
        <dbReference type="Pfam" id="PF16822"/>
    </source>
</evidence>
<keyword evidence="6" id="KW-0016">Alginate biosynthesis</keyword>
<evidence type="ECO:0000256" key="7">
    <source>
        <dbReference type="SAM" id="Phobius"/>
    </source>
</evidence>
<dbReference type="Pfam" id="PF16822">
    <property type="entry name" value="ALGX"/>
    <property type="match status" value="1"/>
</dbReference>
<dbReference type="OrthoDB" id="175771at2"/>
<dbReference type="KEGG" id="ten:LPB136_12810"/>
<dbReference type="STRING" id="1850252.LPB136_12810"/>
<keyword evidence="7" id="KW-0812">Transmembrane</keyword>
<evidence type="ECO:0000256" key="1">
    <source>
        <dbReference type="ARBA" id="ARBA00004418"/>
    </source>
</evidence>
<feature type="transmembrane region" description="Helical" evidence="7">
    <location>
        <begin position="30"/>
        <end position="49"/>
    </location>
</feature>
<dbReference type="AlphaFoldDB" id="A0A1L3JM86"/>
<keyword evidence="3" id="KW-0808">Transferase</keyword>
<dbReference type="InterPro" id="IPR031811">
    <property type="entry name" value="ALGX/ALGJ_SGNH-like"/>
</dbReference>
<reference evidence="9 10" key="1">
    <citation type="submission" date="2016-11" db="EMBL/GenBank/DDBJ databases">
        <title>Tenacibaculum sp. LPB0136, isolated from marine environment.</title>
        <authorList>
            <person name="Kim E."/>
            <person name="Yi H."/>
        </authorList>
    </citation>
    <scope>NUCLEOTIDE SEQUENCE [LARGE SCALE GENOMIC DNA]</scope>
    <source>
        <strain evidence="9 10">LPB0136</strain>
    </source>
</reference>
<dbReference type="GO" id="GO:0042121">
    <property type="term" value="P:alginic acid biosynthetic process"/>
    <property type="evidence" value="ECO:0007669"/>
    <property type="project" value="UniProtKB-UniPathway"/>
</dbReference>
<evidence type="ECO:0000313" key="10">
    <source>
        <dbReference type="Proteomes" id="UP000181898"/>
    </source>
</evidence>
<keyword evidence="4" id="KW-0732">Signal</keyword>
<feature type="domain" description="AlgX/AlgJ SGNH hydrolase-like" evidence="8">
    <location>
        <begin position="135"/>
        <end position="383"/>
    </location>
</feature>
<comment type="pathway">
    <text evidence="2">Glycan biosynthesis; alginate biosynthesis.</text>
</comment>
<dbReference type="GO" id="GO:0016740">
    <property type="term" value="F:transferase activity"/>
    <property type="evidence" value="ECO:0007669"/>
    <property type="project" value="UniProtKB-KW"/>
</dbReference>
<comment type="subcellular location">
    <subcellularLocation>
        <location evidence="1">Periplasm</location>
    </subcellularLocation>
</comment>
<name>A0A1L3JM86_9FLAO</name>
<protein>
    <recommendedName>
        <fullName evidence="8">AlgX/AlgJ SGNH hydrolase-like domain-containing protein</fullName>
    </recommendedName>
</protein>
<evidence type="ECO:0000256" key="2">
    <source>
        <dbReference type="ARBA" id="ARBA00005182"/>
    </source>
</evidence>
<keyword evidence="7" id="KW-0472">Membrane</keyword>
<accession>A0A1L3JM86</accession>
<dbReference type="Proteomes" id="UP000181898">
    <property type="component" value="Chromosome"/>
</dbReference>